<proteinExistence type="predicted"/>
<sequence length="149" mass="17217">MRQDLTKPESYSNHFATFKTHHSTGLFQCHGATQYSCIHGFCSQRTWKSLYKPSRHGGAITYRKGNFGIIRTVTRYYKYEPEGSKGCDLPSFTAAIKVENVTVIAAKMDFNQRIKAPRRQCCKTRRRKRAKSIEVQIRDCHPWEISSPP</sequence>
<dbReference type="Proteomes" id="UP000243459">
    <property type="component" value="Chromosome 7"/>
</dbReference>
<evidence type="ECO:0000313" key="2">
    <source>
        <dbReference type="Proteomes" id="UP000243459"/>
    </source>
</evidence>
<dbReference type="AlphaFoldDB" id="A0A5P1E8G9"/>
<dbReference type="EMBL" id="CM007387">
    <property type="protein sequence ID" value="ONK62195.1"/>
    <property type="molecule type" value="Genomic_DNA"/>
</dbReference>
<reference evidence="2" key="1">
    <citation type="journal article" date="2017" name="Nat. Commun.">
        <title>The asparagus genome sheds light on the origin and evolution of a young Y chromosome.</title>
        <authorList>
            <person name="Harkess A."/>
            <person name="Zhou J."/>
            <person name="Xu C."/>
            <person name="Bowers J.E."/>
            <person name="Van der Hulst R."/>
            <person name="Ayyampalayam S."/>
            <person name="Mercati F."/>
            <person name="Riccardi P."/>
            <person name="McKain M.R."/>
            <person name="Kakrana A."/>
            <person name="Tang H."/>
            <person name="Ray J."/>
            <person name="Groenendijk J."/>
            <person name="Arikit S."/>
            <person name="Mathioni S.M."/>
            <person name="Nakano M."/>
            <person name="Shan H."/>
            <person name="Telgmann-Rauber A."/>
            <person name="Kanno A."/>
            <person name="Yue Z."/>
            <person name="Chen H."/>
            <person name="Li W."/>
            <person name="Chen Y."/>
            <person name="Xu X."/>
            <person name="Zhang Y."/>
            <person name="Luo S."/>
            <person name="Chen H."/>
            <person name="Gao J."/>
            <person name="Mao Z."/>
            <person name="Pires J.C."/>
            <person name="Luo M."/>
            <person name="Kudrna D."/>
            <person name="Wing R.A."/>
            <person name="Meyers B.C."/>
            <person name="Yi K."/>
            <person name="Kong H."/>
            <person name="Lavrijsen P."/>
            <person name="Sunseri F."/>
            <person name="Falavigna A."/>
            <person name="Ye Y."/>
            <person name="Leebens-Mack J.H."/>
            <person name="Chen G."/>
        </authorList>
    </citation>
    <scope>NUCLEOTIDE SEQUENCE [LARGE SCALE GENOMIC DNA]</scope>
    <source>
        <strain evidence="2">cv. DH0086</strain>
    </source>
</reference>
<accession>A0A5P1E8G9</accession>
<evidence type="ECO:0000313" key="1">
    <source>
        <dbReference type="EMBL" id="ONK62195.1"/>
    </source>
</evidence>
<keyword evidence="2" id="KW-1185">Reference proteome</keyword>
<organism evidence="1 2">
    <name type="scientific">Asparagus officinalis</name>
    <name type="common">Garden asparagus</name>
    <dbReference type="NCBI Taxonomy" id="4686"/>
    <lineage>
        <taxon>Eukaryota</taxon>
        <taxon>Viridiplantae</taxon>
        <taxon>Streptophyta</taxon>
        <taxon>Embryophyta</taxon>
        <taxon>Tracheophyta</taxon>
        <taxon>Spermatophyta</taxon>
        <taxon>Magnoliopsida</taxon>
        <taxon>Liliopsida</taxon>
        <taxon>Asparagales</taxon>
        <taxon>Asparagaceae</taxon>
        <taxon>Asparagoideae</taxon>
        <taxon>Asparagus</taxon>
    </lineage>
</organism>
<gene>
    <name evidence="1" type="ORF">A4U43_C07F1360</name>
</gene>
<protein>
    <submittedName>
        <fullName evidence="1">Uncharacterized protein</fullName>
    </submittedName>
</protein>
<dbReference type="Gramene" id="ONK62195">
    <property type="protein sequence ID" value="ONK62195"/>
    <property type="gene ID" value="A4U43_C07F1360"/>
</dbReference>
<name>A0A5P1E8G9_ASPOF</name>